<dbReference type="EMBL" id="UINC01124011">
    <property type="protein sequence ID" value="SVD00870.1"/>
    <property type="molecule type" value="Genomic_DNA"/>
</dbReference>
<accession>A0A382RTR8</accession>
<sequence>DLASMLKGLEGFGLLCAEVELPKETEDPDRPAGPDNEVVERPNLVVRMVRTRALRRAMYAGADDPWLTAGELFGLRTMGTDALGLKAMKLARGPRAVSTRLASAFKPVDNPPAVVLAGKVFRKLGSIRSPQDISAVARWVVRGFGNVTRRGRLKLKRRLRQRRETRRAARMQQVAMDVPAWIRLVGGVGHLPGAPQLTKKLDGVEVVLVAPDAPADAVDGVAVPVVRLGAESGIPDAGPVNPRRFNPAGFLPVGSSAEVEPVPDMSWPEDRVRAARGALASRVDRIDDLASAATLLELTASGAVVVVDDPTGSERWLG</sequence>
<dbReference type="AlphaFoldDB" id="A0A382RTR8"/>
<feature type="non-terminal residue" evidence="1">
    <location>
        <position position="1"/>
    </location>
</feature>
<organism evidence="1">
    <name type="scientific">marine metagenome</name>
    <dbReference type="NCBI Taxonomy" id="408172"/>
    <lineage>
        <taxon>unclassified sequences</taxon>
        <taxon>metagenomes</taxon>
        <taxon>ecological metagenomes</taxon>
    </lineage>
</organism>
<name>A0A382RTR8_9ZZZZ</name>
<proteinExistence type="predicted"/>
<evidence type="ECO:0000313" key="1">
    <source>
        <dbReference type="EMBL" id="SVD00870.1"/>
    </source>
</evidence>
<gene>
    <name evidence="1" type="ORF">METZ01_LOCUS353724</name>
</gene>
<protein>
    <submittedName>
        <fullName evidence="1">Uncharacterized protein</fullName>
    </submittedName>
</protein>
<feature type="non-terminal residue" evidence="1">
    <location>
        <position position="318"/>
    </location>
</feature>
<reference evidence="1" key="1">
    <citation type="submission" date="2018-05" db="EMBL/GenBank/DDBJ databases">
        <authorList>
            <person name="Lanie J.A."/>
            <person name="Ng W.-L."/>
            <person name="Kazmierczak K.M."/>
            <person name="Andrzejewski T.M."/>
            <person name="Davidsen T.M."/>
            <person name="Wayne K.J."/>
            <person name="Tettelin H."/>
            <person name="Glass J.I."/>
            <person name="Rusch D."/>
            <person name="Podicherti R."/>
            <person name="Tsui H.-C.T."/>
            <person name="Winkler M.E."/>
        </authorList>
    </citation>
    <scope>NUCLEOTIDE SEQUENCE</scope>
</reference>